<name>A0ABR3J323_9AGAR</name>
<feature type="transmembrane region" description="Helical" evidence="1">
    <location>
        <begin position="12"/>
        <end position="30"/>
    </location>
</feature>
<keyword evidence="1" id="KW-1133">Transmembrane helix</keyword>
<comment type="caution">
    <text evidence="2">The sequence shown here is derived from an EMBL/GenBank/DDBJ whole genome shotgun (WGS) entry which is preliminary data.</text>
</comment>
<keyword evidence="3" id="KW-1185">Reference proteome</keyword>
<feature type="transmembrane region" description="Helical" evidence="1">
    <location>
        <begin position="72"/>
        <end position="92"/>
    </location>
</feature>
<accession>A0ABR3J323</accession>
<evidence type="ECO:0000313" key="3">
    <source>
        <dbReference type="Proteomes" id="UP001556367"/>
    </source>
</evidence>
<feature type="transmembrane region" description="Helical" evidence="1">
    <location>
        <begin position="42"/>
        <end position="60"/>
    </location>
</feature>
<dbReference type="Proteomes" id="UP001556367">
    <property type="component" value="Unassembled WGS sequence"/>
</dbReference>
<sequence length="139" mass="15128">MPLFRDNPVRSTGALAAALVVGYFISSFMTSMHAFHLTQTSVAILAISSLIFLVTMHHRREGHLLTQTQEELVLIGGFGLFFTAALLAWRALTHPGHGGHINLGSASGVTRHSGGGAVPPYPCSPNDIYCIEEEWTIRW</sequence>
<protein>
    <recommendedName>
        <fullName evidence="4">Cytochrome c oxidase subunit 3</fullName>
    </recommendedName>
</protein>
<keyword evidence="1" id="KW-0472">Membrane</keyword>
<reference evidence="3" key="1">
    <citation type="submission" date="2024-06" db="EMBL/GenBank/DDBJ databases">
        <title>Multi-omics analyses provide insights into the biosynthesis of the anticancer antibiotic pleurotin in Hohenbuehelia grisea.</title>
        <authorList>
            <person name="Weaver J.A."/>
            <person name="Alberti F."/>
        </authorList>
    </citation>
    <scope>NUCLEOTIDE SEQUENCE [LARGE SCALE GENOMIC DNA]</scope>
    <source>
        <strain evidence="3">T-177</strain>
    </source>
</reference>
<organism evidence="2 3">
    <name type="scientific">Hohenbuehelia grisea</name>
    <dbReference type="NCBI Taxonomy" id="104357"/>
    <lineage>
        <taxon>Eukaryota</taxon>
        <taxon>Fungi</taxon>
        <taxon>Dikarya</taxon>
        <taxon>Basidiomycota</taxon>
        <taxon>Agaricomycotina</taxon>
        <taxon>Agaricomycetes</taxon>
        <taxon>Agaricomycetidae</taxon>
        <taxon>Agaricales</taxon>
        <taxon>Pleurotineae</taxon>
        <taxon>Pleurotaceae</taxon>
        <taxon>Hohenbuehelia</taxon>
    </lineage>
</organism>
<proteinExistence type="predicted"/>
<keyword evidence="1" id="KW-0812">Transmembrane</keyword>
<evidence type="ECO:0008006" key="4">
    <source>
        <dbReference type="Google" id="ProtNLM"/>
    </source>
</evidence>
<evidence type="ECO:0000256" key="1">
    <source>
        <dbReference type="SAM" id="Phobius"/>
    </source>
</evidence>
<dbReference type="EMBL" id="JASNQZ010000012">
    <property type="protein sequence ID" value="KAL0950013.1"/>
    <property type="molecule type" value="Genomic_DNA"/>
</dbReference>
<gene>
    <name evidence="2" type="ORF">HGRIS_010021</name>
</gene>
<evidence type="ECO:0000313" key="2">
    <source>
        <dbReference type="EMBL" id="KAL0950013.1"/>
    </source>
</evidence>